<organism evidence="4">
    <name type="scientific">marine sediment metagenome</name>
    <dbReference type="NCBI Taxonomy" id="412755"/>
    <lineage>
        <taxon>unclassified sequences</taxon>
        <taxon>metagenomes</taxon>
        <taxon>ecological metagenomes</taxon>
    </lineage>
</organism>
<evidence type="ECO:0000256" key="3">
    <source>
        <dbReference type="SAM" id="Phobius"/>
    </source>
</evidence>
<accession>X1D6E3</accession>
<protein>
    <recommendedName>
        <fullName evidence="5">ABC-2 type transporter domain-containing protein</fullName>
    </recommendedName>
</protein>
<dbReference type="GO" id="GO:0015920">
    <property type="term" value="P:lipopolysaccharide transport"/>
    <property type="evidence" value="ECO:0007669"/>
    <property type="project" value="TreeGrafter"/>
</dbReference>
<evidence type="ECO:0000256" key="1">
    <source>
        <dbReference type="ARBA" id="ARBA00004429"/>
    </source>
</evidence>
<keyword evidence="3" id="KW-0472">Membrane</keyword>
<feature type="transmembrane region" description="Helical" evidence="3">
    <location>
        <begin position="52"/>
        <end position="74"/>
    </location>
</feature>
<keyword evidence="2" id="KW-0813">Transport</keyword>
<dbReference type="PANTHER" id="PTHR30413">
    <property type="entry name" value="INNER MEMBRANE TRANSPORT PERMEASE"/>
    <property type="match status" value="1"/>
</dbReference>
<dbReference type="AlphaFoldDB" id="X1D6E3"/>
<evidence type="ECO:0000313" key="4">
    <source>
        <dbReference type="EMBL" id="GAH00664.1"/>
    </source>
</evidence>
<reference evidence="4" key="1">
    <citation type="journal article" date="2014" name="Front. Microbiol.">
        <title>High frequency of phylogenetically diverse reductive dehalogenase-homologous genes in deep subseafloor sedimentary metagenomes.</title>
        <authorList>
            <person name="Kawai M."/>
            <person name="Futagami T."/>
            <person name="Toyoda A."/>
            <person name="Takaki Y."/>
            <person name="Nishi S."/>
            <person name="Hori S."/>
            <person name="Arai W."/>
            <person name="Tsubouchi T."/>
            <person name="Morono Y."/>
            <person name="Uchiyama I."/>
            <person name="Ito T."/>
            <person name="Fujiyama A."/>
            <person name="Inagaki F."/>
            <person name="Takami H."/>
        </authorList>
    </citation>
    <scope>NUCLEOTIDE SEQUENCE</scope>
    <source>
        <strain evidence="4">Expedition CK06-06</strain>
    </source>
</reference>
<name>X1D6E3_9ZZZZ</name>
<evidence type="ECO:0008006" key="5">
    <source>
        <dbReference type="Google" id="ProtNLM"/>
    </source>
</evidence>
<keyword evidence="3" id="KW-0812">Transmembrane</keyword>
<sequence>MTSRPVETLPERTIIDADFKLRLIDWHELRQYRDLFYFLVWRDVKTRYAQSVLGIGWAVIQPLFNMVVFTIVFGKLAQIDSEGV</sequence>
<keyword evidence="3" id="KW-1133">Transmembrane helix</keyword>
<gene>
    <name evidence="4" type="ORF">S01H4_39597</name>
</gene>
<proteinExistence type="predicted"/>
<dbReference type="PANTHER" id="PTHR30413:SF8">
    <property type="entry name" value="TRANSPORT PERMEASE PROTEIN"/>
    <property type="match status" value="1"/>
</dbReference>
<feature type="non-terminal residue" evidence="4">
    <location>
        <position position="84"/>
    </location>
</feature>
<comment type="caution">
    <text evidence="4">The sequence shown here is derived from an EMBL/GenBank/DDBJ whole genome shotgun (WGS) entry which is preliminary data.</text>
</comment>
<dbReference type="GO" id="GO:0005886">
    <property type="term" value="C:plasma membrane"/>
    <property type="evidence" value="ECO:0007669"/>
    <property type="project" value="UniProtKB-SubCell"/>
</dbReference>
<comment type="subcellular location">
    <subcellularLocation>
        <location evidence="1">Cell inner membrane</location>
        <topology evidence="1">Multi-pass membrane protein</topology>
    </subcellularLocation>
</comment>
<dbReference type="EMBL" id="BART01021472">
    <property type="protein sequence ID" value="GAH00664.1"/>
    <property type="molecule type" value="Genomic_DNA"/>
</dbReference>
<evidence type="ECO:0000256" key="2">
    <source>
        <dbReference type="ARBA" id="ARBA00022448"/>
    </source>
</evidence>